<dbReference type="RefSeq" id="WP_098454327.1">
    <property type="nucleotide sequence ID" value="NZ_PDJG01000001.1"/>
</dbReference>
<sequence>MIDSARAFHLAWRHVGTLPPVIVRGLFSVVADVASLSRRGGVDQLRRNLRRARPEASAREIRTLARRGMRSYMRYYREVFVLQRTSEAQIAARVRVDGLENCTRFTDAGVSPVVALTHQGNWDLAGVYASRHIAPVLTVAERLEPPALYEEFKAFREGLGMEILTAGDGDVFRRLMREARSPAPARLICLLADRDLSHNGIEARLFDAQVRVATGPAALAVACGAPLVGANIVYERLTGARRRAAGSPWGIVITFHPAVDVPTAGTKGERMQAATQGWVDAVSPGLAEHPEDWHMLQKVFVDDLDPVRLAHTNQRTDTPWHSEA</sequence>
<dbReference type="PANTHER" id="PTHR30606">
    <property type="entry name" value="LIPID A BIOSYNTHESIS LAUROYL ACYLTRANSFERASE"/>
    <property type="match status" value="1"/>
</dbReference>
<evidence type="ECO:0000256" key="5">
    <source>
        <dbReference type="ARBA" id="ARBA00023136"/>
    </source>
</evidence>
<keyword evidence="4 7" id="KW-0808">Transferase</keyword>
<proteinExistence type="predicted"/>
<evidence type="ECO:0000313" key="8">
    <source>
        <dbReference type="Proteomes" id="UP000225548"/>
    </source>
</evidence>
<keyword evidence="3" id="KW-0997">Cell inner membrane</keyword>
<evidence type="ECO:0000256" key="2">
    <source>
        <dbReference type="ARBA" id="ARBA00022475"/>
    </source>
</evidence>
<dbReference type="CDD" id="cd07984">
    <property type="entry name" value="LPLAT_LABLAT-like"/>
    <property type="match status" value="1"/>
</dbReference>
<dbReference type="AlphaFoldDB" id="A0A2A9E4F0"/>
<evidence type="ECO:0000256" key="6">
    <source>
        <dbReference type="ARBA" id="ARBA00023315"/>
    </source>
</evidence>
<gene>
    <name evidence="7" type="ORF">ATL42_0919</name>
</gene>
<keyword evidence="8" id="KW-1185">Reference proteome</keyword>
<accession>A0A2A9E4F0</accession>
<keyword evidence="6" id="KW-0012">Acyltransferase</keyword>
<comment type="subcellular location">
    <subcellularLocation>
        <location evidence="1">Cell inner membrane</location>
    </subcellularLocation>
</comment>
<dbReference type="EMBL" id="PDJG01000001">
    <property type="protein sequence ID" value="PFG33059.1"/>
    <property type="molecule type" value="Genomic_DNA"/>
</dbReference>
<dbReference type="NCBIfam" id="NF005919">
    <property type="entry name" value="PRK07920.1"/>
    <property type="match status" value="1"/>
</dbReference>
<protein>
    <submittedName>
        <fullName evidence="7">KDO2-lipid IV(A) lauroyltransferase</fullName>
    </submittedName>
</protein>
<evidence type="ECO:0000313" key="7">
    <source>
        <dbReference type="EMBL" id="PFG33059.1"/>
    </source>
</evidence>
<dbReference type="Pfam" id="PF03279">
    <property type="entry name" value="Lip_A_acyltrans"/>
    <property type="match status" value="1"/>
</dbReference>
<dbReference type="GO" id="GO:0016746">
    <property type="term" value="F:acyltransferase activity"/>
    <property type="evidence" value="ECO:0007669"/>
    <property type="project" value="UniProtKB-KW"/>
</dbReference>
<keyword evidence="2" id="KW-1003">Cell membrane</keyword>
<dbReference type="Proteomes" id="UP000225548">
    <property type="component" value="Unassembled WGS sequence"/>
</dbReference>
<dbReference type="PANTHER" id="PTHR30606:SF10">
    <property type="entry name" value="PHOSPHATIDYLINOSITOL MANNOSIDE ACYLTRANSFERASE"/>
    <property type="match status" value="1"/>
</dbReference>
<evidence type="ECO:0000256" key="1">
    <source>
        <dbReference type="ARBA" id="ARBA00004533"/>
    </source>
</evidence>
<comment type="caution">
    <text evidence="7">The sequence shown here is derived from an EMBL/GenBank/DDBJ whole genome shotgun (WGS) entry which is preliminary data.</text>
</comment>
<keyword evidence="5" id="KW-0472">Membrane</keyword>
<reference evidence="7 8" key="1">
    <citation type="submission" date="2017-10" db="EMBL/GenBank/DDBJ databases">
        <title>Sequencing the genomes of 1000 actinobacteria strains.</title>
        <authorList>
            <person name="Klenk H.-P."/>
        </authorList>
    </citation>
    <scope>NUCLEOTIDE SEQUENCE [LARGE SCALE GENOMIC DNA]</scope>
    <source>
        <strain evidence="7 8">DSM 18966</strain>
    </source>
</reference>
<dbReference type="GO" id="GO:0005886">
    <property type="term" value="C:plasma membrane"/>
    <property type="evidence" value="ECO:0007669"/>
    <property type="project" value="UniProtKB-SubCell"/>
</dbReference>
<organism evidence="7 8">
    <name type="scientific">Sanguibacter antarcticus</name>
    <dbReference type="NCBI Taxonomy" id="372484"/>
    <lineage>
        <taxon>Bacteria</taxon>
        <taxon>Bacillati</taxon>
        <taxon>Actinomycetota</taxon>
        <taxon>Actinomycetes</taxon>
        <taxon>Micrococcales</taxon>
        <taxon>Sanguibacteraceae</taxon>
        <taxon>Sanguibacter</taxon>
    </lineage>
</organism>
<name>A0A2A9E4F0_9MICO</name>
<evidence type="ECO:0000256" key="4">
    <source>
        <dbReference type="ARBA" id="ARBA00022679"/>
    </source>
</evidence>
<dbReference type="InterPro" id="IPR004960">
    <property type="entry name" value="LipA_acyltrans"/>
</dbReference>
<dbReference type="GO" id="GO:0009247">
    <property type="term" value="P:glycolipid biosynthetic process"/>
    <property type="evidence" value="ECO:0007669"/>
    <property type="project" value="UniProtKB-ARBA"/>
</dbReference>
<evidence type="ECO:0000256" key="3">
    <source>
        <dbReference type="ARBA" id="ARBA00022519"/>
    </source>
</evidence>
<dbReference type="OrthoDB" id="9803456at2"/>